<feature type="signal peptide" evidence="2">
    <location>
        <begin position="1"/>
        <end position="22"/>
    </location>
</feature>
<dbReference type="Proteomes" id="UP000886874">
    <property type="component" value="Unassembled WGS sequence"/>
</dbReference>
<gene>
    <name evidence="3" type="ORF">IAA67_03015</name>
</gene>
<name>A0A9D1CNN6_9FIRM</name>
<protein>
    <recommendedName>
        <fullName evidence="5">Lipoprotein</fullName>
    </recommendedName>
</protein>
<proteinExistence type="predicted"/>
<comment type="caution">
    <text evidence="3">The sequence shown here is derived from an EMBL/GenBank/DDBJ whole genome shotgun (WGS) entry which is preliminary data.</text>
</comment>
<sequence length="188" mass="20180">MRNKLTPCLILALALLTGCAQEAPSTPETPATSVEETTVPETAPETSEPLPEVDELPIEINPDASPLEPVPADLSCADQTVEGLVEDTVGYTFALPVFSGTDGSEAMTQFYTDLLPEMETYAKETVYLEATDRHTVVSVFGSYTVDGVQDGALLVSYEVRAEYGEGDPVTSSRTDHFDLATGEHLSME</sequence>
<dbReference type="PROSITE" id="PS51257">
    <property type="entry name" value="PROKAR_LIPOPROTEIN"/>
    <property type="match status" value="1"/>
</dbReference>
<organism evidence="3 4">
    <name type="scientific">Candidatus Avoscillospira stercorigallinarum</name>
    <dbReference type="NCBI Taxonomy" id="2840708"/>
    <lineage>
        <taxon>Bacteria</taxon>
        <taxon>Bacillati</taxon>
        <taxon>Bacillota</taxon>
        <taxon>Clostridia</taxon>
        <taxon>Eubacteriales</taxon>
        <taxon>Oscillospiraceae</taxon>
        <taxon>Oscillospiraceae incertae sedis</taxon>
        <taxon>Candidatus Avoscillospira</taxon>
    </lineage>
</organism>
<keyword evidence="2" id="KW-0732">Signal</keyword>
<evidence type="ECO:0000313" key="3">
    <source>
        <dbReference type="EMBL" id="HIQ69288.1"/>
    </source>
</evidence>
<feature type="chain" id="PRO_5039196338" description="Lipoprotein" evidence="2">
    <location>
        <begin position="23"/>
        <end position="188"/>
    </location>
</feature>
<feature type="region of interest" description="Disordered" evidence="1">
    <location>
        <begin position="22"/>
        <end position="50"/>
    </location>
</feature>
<evidence type="ECO:0000256" key="2">
    <source>
        <dbReference type="SAM" id="SignalP"/>
    </source>
</evidence>
<evidence type="ECO:0008006" key="5">
    <source>
        <dbReference type="Google" id="ProtNLM"/>
    </source>
</evidence>
<reference evidence="3" key="1">
    <citation type="submission" date="2020-10" db="EMBL/GenBank/DDBJ databases">
        <authorList>
            <person name="Gilroy R."/>
        </authorList>
    </citation>
    <scope>NUCLEOTIDE SEQUENCE</scope>
    <source>
        <strain evidence="3">ChiSjej2B20-13462</strain>
    </source>
</reference>
<feature type="compositionally biased region" description="Low complexity" evidence="1">
    <location>
        <begin position="22"/>
        <end position="49"/>
    </location>
</feature>
<evidence type="ECO:0000313" key="4">
    <source>
        <dbReference type="Proteomes" id="UP000886874"/>
    </source>
</evidence>
<evidence type="ECO:0000256" key="1">
    <source>
        <dbReference type="SAM" id="MobiDB-lite"/>
    </source>
</evidence>
<dbReference type="AlphaFoldDB" id="A0A9D1CNN6"/>
<dbReference type="EMBL" id="DVFN01000046">
    <property type="protein sequence ID" value="HIQ69288.1"/>
    <property type="molecule type" value="Genomic_DNA"/>
</dbReference>
<accession>A0A9D1CNN6</accession>
<reference evidence="3" key="2">
    <citation type="journal article" date="2021" name="PeerJ">
        <title>Extensive microbial diversity within the chicken gut microbiome revealed by metagenomics and culture.</title>
        <authorList>
            <person name="Gilroy R."/>
            <person name="Ravi A."/>
            <person name="Getino M."/>
            <person name="Pursley I."/>
            <person name="Horton D.L."/>
            <person name="Alikhan N.F."/>
            <person name="Baker D."/>
            <person name="Gharbi K."/>
            <person name="Hall N."/>
            <person name="Watson M."/>
            <person name="Adriaenssens E.M."/>
            <person name="Foster-Nyarko E."/>
            <person name="Jarju S."/>
            <person name="Secka A."/>
            <person name="Antonio M."/>
            <person name="Oren A."/>
            <person name="Chaudhuri R.R."/>
            <person name="La Ragione R."/>
            <person name="Hildebrand F."/>
            <person name="Pallen M.J."/>
        </authorList>
    </citation>
    <scope>NUCLEOTIDE SEQUENCE</scope>
    <source>
        <strain evidence="3">ChiSjej2B20-13462</strain>
    </source>
</reference>